<proteinExistence type="predicted"/>
<dbReference type="Pfam" id="PF01810">
    <property type="entry name" value="LysE"/>
    <property type="match status" value="1"/>
</dbReference>
<accession>A0A4Q2T167</accession>
<dbReference type="Proteomes" id="UP000291088">
    <property type="component" value="Unassembled WGS sequence"/>
</dbReference>
<dbReference type="RefSeq" id="WP_129332074.1">
    <property type="nucleotide sequence ID" value="NZ_SDVB01000238.1"/>
</dbReference>
<evidence type="ECO:0000313" key="7">
    <source>
        <dbReference type="EMBL" id="RYC11631.1"/>
    </source>
</evidence>
<sequence>MSLHTILWFIPACFALNMAFGPNNLLALTNGMRWGVGVALAASMARLAAFAIMIVITAVGLGALLIASEIAFSAIKWAGAAYLVWLGIKILRAGAPQIERAAEIRTALSMKKLAQQEFWVAIGNPKAILIFTAFFPQFLDAANYALSFTVLGVIFLVLEVIAITLYAIAGRRLGRFAKGKSSFGWVNRVSGSMMIAFGAMLALAQRPSM</sequence>
<keyword evidence="4 6" id="KW-1133">Transmembrane helix</keyword>
<evidence type="ECO:0000313" key="8">
    <source>
        <dbReference type="Proteomes" id="UP000291088"/>
    </source>
</evidence>
<comment type="caution">
    <text evidence="7">The sequence shown here is derived from an EMBL/GenBank/DDBJ whole genome shotgun (WGS) entry which is preliminary data.</text>
</comment>
<evidence type="ECO:0000256" key="6">
    <source>
        <dbReference type="SAM" id="Phobius"/>
    </source>
</evidence>
<name>A0A4Q2T167_9HYPH</name>
<keyword evidence="5 6" id="KW-0472">Membrane</keyword>
<reference evidence="7 8" key="1">
    <citation type="submission" date="2019-01" db="EMBL/GenBank/DDBJ databases">
        <authorList>
            <person name="Deng T."/>
        </authorList>
    </citation>
    <scope>NUCLEOTIDE SEQUENCE [LARGE SCALE GENOMIC DNA]</scope>
    <source>
        <strain evidence="7 8">F8825</strain>
    </source>
</reference>
<comment type="subcellular location">
    <subcellularLocation>
        <location evidence="1">Cell membrane</location>
        <topology evidence="1">Multi-pass membrane protein</topology>
    </subcellularLocation>
</comment>
<evidence type="ECO:0000256" key="5">
    <source>
        <dbReference type="ARBA" id="ARBA00023136"/>
    </source>
</evidence>
<dbReference type="PIRSF" id="PIRSF006324">
    <property type="entry name" value="LeuE"/>
    <property type="match status" value="1"/>
</dbReference>
<keyword evidence="2" id="KW-1003">Cell membrane</keyword>
<keyword evidence="8" id="KW-1185">Reference proteome</keyword>
<evidence type="ECO:0000256" key="2">
    <source>
        <dbReference type="ARBA" id="ARBA00022475"/>
    </source>
</evidence>
<keyword evidence="3 6" id="KW-0812">Transmembrane</keyword>
<dbReference type="AlphaFoldDB" id="A0A4Q2T167"/>
<feature type="transmembrane region" description="Helical" evidence="6">
    <location>
        <begin position="6"/>
        <end position="26"/>
    </location>
</feature>
<dbReference type="EMBL" id="SDVB01000238">
    <property type="protein sequence ID" value="RYC11631.1"/>
    <property type="molecule type" value="Genomic_DNA"/>
</dbReference>
<organism evidence="7 8">
    <name type="scientific">Ciceribacter ferrooxidans</name>
    <dbReference type="NCBI Taxonomy" id="2509717"/>
    <lineage>
        <taxon>Bacteria</taxon>
        <taxon>Pseudomonadati</taxon>
        <taxon>Pseudomonadota</taxon>
        <taxon>Alphaproteobacteria</taxon>
        <taxon>Hyphomicrobiales</taxon>
        <taxon>Rhizobiaceae</taxon>
        <taxon>Ciceribacter</taxon>
    </lineage>
</organism>
<feature type="transmembrane region" description="Helical" evidence="6">
    <location>
        <begin position="145"/>
        <end position="169"/>
    </location>
</feature>
<evidence type="ECO:0000256" key="4">
    <source>
        <dbReference type="ARBA" id="ARBA00022989"/>
    </source>
</evidence>
<feature type="transmembrane region" description="Helical" evidence="6">
    <location>
        <begin position="118"/>
        <end position="139"/>
    </location>
</feature>
<dbReference type="OrthoDB" id="9804822at2"/>
<feature type="transmembrane region" description="Helical" evidence="6">
    <location>
        <begin position="185"/>
        <end position="204"/>
    </location>
</feature>
<protein>
    <submittedName>
        <fullName evidence="7">LysE family translocator</fullName>
    </submittedName>
</protein>
<dbReference type="PANTHER" id="PTHR30086:SF20">
    <property type="entry name" value="ARGININE EXPORTER PROTEIN ARGO-RELATED"/>
    <property type="match status" value="1"/>
</dbReference>
<dbReference type="InterPro" id="IPR001123">
    <property type="entry name" value="LeuE-type"/>
</dbReference>
<dbReference type="GO" id="GO:0015171">
    <property type="term" value="F:amino acid transmembrane transporter activity"/>
    <property type="evidence" value="ECO:0007669"/>
    <property type="project" value="TreeGrafter"/>
</dbReference>
<dbReference type="GO" id="GO:0005886">
    <property type="term" value="C:plasma membrane"/>
    <property type="evidence" value="ECO:0007669"/>
    <property type="project" value="UniProtKB-SubCell"/>
</dbReference>
<dbReference type="PANTHER" id="PTHR30086">
    <property type="entry name" value="ARGININE EXPORTER PROTEIN ARGO"/>
    <property type="match status" value="1"/>
</dbReference>
<evidence type="ECO:0000256" key="1">
    <source>
        <dbReference type="ARBA" id="ARBA00004651"/>
    </source>
</evidence>
<evidence type="ECO:0000256" key="3">
    <source>
        <dbReference type="ARBA" id="ARBA00022692"/>
    </source>
</evidence>
<feature type="transmembrane region" description="Helical" evidence="6">
    <location>
        <begin position="74"/>
        <end position="91"/>
    </location>
</feature>
<gene>
    <name evidence="7" type="ORF">EUU22_11155</name>
</gene>